<dbReference type="EC" id="5.1.99.6" evidence="19"/>
<evidence type="ECO:0000256" key="5">
    <source>
        <dbReference type="ARBA" id="ARBA00022723"/>
    </source>
</evidence>
<evidence type="ECO:0000256" key="2">
    <source>
        <dbReference type="ARBA" id="ARBA00000909"/>
    </source>
</evidence>
<dbReference type="Gene3D" id="3.40.50.10260">
    <property type="entry name" value="YjeF N-terminal domain"/>
    <property type="match status" value="1"/>
</dbReference>
<dbReference type="InterPro" id="IPR017953">
    <property type="entry name" value="Carbohydrate_kinase_pred_CS"/>
</dbReference>
<feature type="binding site" evidence="18">
    <location>
        <position position="140"/>
    </location>
    <ligand>
        <name>(6S)-NADPHX</name>
        <dbReference type="ChEBI" id="CHEBI:64076"/>
    </ligand>
</feature>
<comment type="cofactor">
    <cofactor evidence="17">
        <name>Mg(2+)</name>
        <dbReference type="ChEBI" id="CHEBI:18420"/>
    </cofactor>
</comment>
<organism evidence="22 23">
    <name type="scientific">Lachnospira pectinoschiza</name>
    <dbReference type="NCBI Taxonomy" id="28052"/>
    <lineage>
        <taxon>Bacteria</taxon>
        <taxon>Bacillati</taxon>
        <taxon>Bacillota</taxon>
        <taxon>Clostridia</taxon>
        <taxon>Lachnospirales</taxon>
        <taxon>Lachnospiraceae</taxon>
        <taxon>Lachnospira</taxon>
    </lineage>
</organism>
<dbReference type="SUPFAM" id="SSF53613">
    <property type="entry name" value="Ribokinase-like"/>
    <property type="match status" value="1"/>
</dbReference>
<feature type="binding site" evidence="17">
    <location>
        <position position="363"/>
    </location>
    <ligand>
        <name>(6S)-NADPHX</name>
        <dbReference type="ChEBI" id="CHEBI:64076"/>
    </ligand>
</feature>
<dbReference type="Proteomes" id="UP000187651">
    <property type="component" value="Unassembled WGS sequence"/>
</dbReference>
<dbReference type="Gene3D" id="3.40.1190.20">
    <property type="match status" value="1"/>
</dbReference>
<evidence type="ECO:0000256" key="7">
    <source>
        <dbReference type="ARBA" id="ARBA00022840"/>
    </source>
</evidence>
<comment type="similarity">
    <text evidence="4 19">In the C-terminal section; belongs to the NnrD/CARKD family.</text>
</comment>
<dbReference type="OrthoDB" id="9806925at2"/>
<comment type="catalytic activity">
    <reaction evidence="15 17 19">
        <text>(6S)-NADHX + ADP = AMP + phosphate + NADH + H(+)</text>
        <dbReference type="Rhea" id="RHEA:32223"/>
        <dbReference type="ChEBI" id="CHEBI:15378"/>
        <dbReference type="ChEBI" id="CHEBI:43474"/>
        <dbReference type="ChEBI" id="CHEBI:57945"/>
        <dbReference type="ChEBI" id="CHEBI:64074"/>
        <dbReference type="ChEBI" id="CHEBI:456215"/>
        <dbReference type="ChEBI" id="CHEBI:456216"/>
        <dbReference type="EC" id="4.2.1.136"/>
    </reaction>
</comment>
<evidence type="ECO:0000256" key="19">
    <source>
        <dbReference type="PIRNR" id="PIRNR017184"/>
    </source>
</evidence>
<dbReference type="RefSeq" id="WP_074521800.1">
    <property type="nucleotide sequence ID" value="NZ_FNHZ01000005.1"/>
</dbReference>
<comment type="function">
    <text evidence="17">Catalyzes the dehydration of the S-form of NAD(P)HX at the expense of ADP, which is converted to AMP. Together with NAD(P)HX epimerase, which catalyzes the epimerization of the S- and R-forms, the enzyme allows the repair of both epimers of NAD(P)HX, a damaged form of NAD(P)H that is a result of enzymatic or heat-dependent hydration.</text>
</comment>
<dbReference type="NCBIfam" id="TIGR00196">
    <property type="entry name" value="yjeF_cterm"/>
    <property type="match status" value="1"/>
</dbReference>
<feature type="binding site" evidence="17">
    <location>
        <position position="299"/>
    </location>
    <ligand>
        <name>(6S)-NADPHX</name>
        <dbReference type="ChEBI" id="CHEBI:64076"/>
    </ligand>
</feature>
<reference evidence="23" key="1">
    <citation type="submission" date="2016-10" db="EMBL/GenBank/DDBJ databases">
        <authorList>
            <person name="Varghese N."/>
            <person name="Submissions S."/>
        </authorList>
    </citation>
    <scope>NUCLEOTIDE SEQUENCE [LARGE SCALE GENOMIC DNA]</scope>
    <source>
        <strain evidence="23">M83</strain>
    </source>
</reference>
<evidence type="ECO:0000256" key="16">
    <source>
        <dbReference type="ARBA" id="ARBA00049209"/>
    </source>
</evidence>
<evidence type="ECO:0000256" key="15">
    <source>
        <dbReference type="ARBA" id="ARBA00048238"/>
    </source>
</evidence>
<comment type="function">
    <text evidence="18">Catalyzes the epimerization of the S- and R-forms of NAD(P)HX, a damaged form of NAD(P)H that is a result of enzymatic or heat-dependent hydration. This is a prerequisite for the S-specific NAD(P)H-hydrate dehydratase to allow the repair of both epimers of NAD(P)HX.</text>
</comment>
<dbReference type="GO" id="GO:0110051">
    <property type="term" value="P:metabolite repair"/>
    <property type="evidence" value="ECO:0007669"/>
    <property type="project" value="TreeGrafter"/>
</dbReference>
<evidence type="ECO:0000256" key="1">
    <source>
        <dbReference type="ARBA" id="ARBA00000013"/>
    </source>
</evidence>
<dbReference type="PROSITE" id="PS51385">
    <property type="entry name" value="YJEF_N"/>
    <property type="match status" value="1"/>
</dbReference>
<dbReference type="GO" id="GO:0046496">
    <property type="term" value="P:nicotinamide nucleotide metabolic process"/>
    <property type="evidence" value="ECO:0007669"/>
    <property type="project" value="UniProtKB-UniRule"/>
</dbReference>
<comment type="catalytic activity">
    <reaction evidence="1 18 19">
        <text>(6R)-NADHX = (6S)-NADHX</text>
        <dbReference type="Rhea" id="RHEA:32215"/>
        <dbReference type="ChEBI" id="CHEBI:64074"/>
        <dbReference type="ChEBI" id="CHEBI:64075"/>
        <dbReference type="EC" id="5.1.99.6"/>
    </reaction>
</comment>
<comment type="similarity">
    <text evidence="18">Belongs to the NnrE/AIBP family.</text>
</comment>
<dbReference type="NCBIfam" id="TIGR00197">
    <property type="entry name" value="yjeF_nterm"/>
    <property type="match status" value="1"/>
</dbReference>
<evidence type="ECO:0000259" key="21">
    <source>
        <dbReference type="PROSITE" id="PS51385"/>
    </source>
</evidence>
<comment type="similarity">
    <text evidence="17">Belongs to the NnrD/CARKD family.</text>
</comment>
<dbReference type="EMBL" id="FNHZ01000005">
    <property type="protein sequence ID" value="SDN05796.1"/>
    <property type="molecule type" value="Genomic_DNA"/>
</dbReference>
<evidence type="ECO:0000256" key="10">
    <source>
        <dbReference type="ARBA" id="ARBA00023027"/>
    </source>
</evidence>
<keyword evidence="5 18" id="KW-0479">Metal-binding</keyword>
<sequence>MKIELIDSNQAAAIDKYTIDILKVPSLLLMEEAAKTAFNEIIKDFKEKDKFFITAAAGNNGADALAVARMLYLAGYTNLDILLLGSKFTKQNETQQEMLKALGLTIYKDLEEIKNLNKNYDCIIDGLFGVGLKRDIEGKYKELIDYINSLSEPKPYVIALDLPSGLDASTSKIYGTCIKADKTICFGYEKIGLYCGKGPSYAGEIVSTPIGLNDSQKLKRIGGAKEGQSLENAKTPAINEFSCLQTIGNIKAVFGNILKDRDSESEEIRKTLDSRVKAGNKGSYGKATIIAGSSGIGGAVILSAKTAARMGLGMVKALTHFSNREALLTSLPECLIDVYENECPIDTLKAALDFADIVVLGPGLSMNEAATKLCKDTLELINKPIIIDADALNIIARDNLFDCLRAAADRLEGRIVLTPHLKEMERLTGIAVKDIKADPVGVAMEFSSKYHVICCLKDAKTVVTDAKRAYINQAGNDGMATAGSGDVLTGVLAGIFSYKFRDPLLAVITGVNIHAVAGDMAAKNLSEEMMLSGDIIKYVDEALKER</sequence>
<gene>
    <name evidence="18" type="primary">nnrE</name>
    <name evidence="17" type="synonym">nnrD</name>
    <name evidence="22" type="ORF">SAMN05216544_1746</name>
</gene>
<feature type="binding site" evidence="18">
    <location>
        <position position="164"/>
    </location>
    <ligand>
        <name>K(+)</name>
        <dbReference type="ChEBI" id="CHEBI:29103"/>
    </ligand>
</feature>
<dbReference type="PANTHER" id="PTHR12592">
    <property type="entry name" value="ATP-DEPENDENT (S)-NAD(P)H-HYDRATE DEHYDRATASE FAMILY MEMBER"/>
    <property type="match status" value="1"/>
</dbReference>
<evidence type="ECO:0000256" key="4">
    <source>
        <dbReference type="ARBA" id="ARBA00009524"/>
    </source>
</evidence>
<comment type="catalytic activity">
    <reaction evidence="2 18 19">
        <text>(6R)-NADPHX = (6S)-NADPHX</text>
        <dbReference type="Rhea" id="RHEA:32227"/>
        <dbReference type="ChEBI" id="CHEBI:64076"/>
        <dbReference type="ChEBI" id="CHEBI:64077"/>
        <dbReference type="EC" id="5.1.99.6"/>
    </reaction>
</comment>
<feature type="binding site" evidence="18">
    <location>
        <position position="125"/>
    </location>
    <ligand>
        <name>K(+)</name>
        <dbReference type="ChEBI" id="CHEBI:29103"/>
    </ligand>
</feature>
<protein>
    <recommendedName>
        <fullName evidence="19">Bifunctional NAD(P)H-hydrate repair enzyme</fullName>
    </recommendedName>
    <alternativeName>
        <fullName evidence="19">Nicotinamide nucleotide repair protein</fullName>
    </alternativeName>
    <domain>
        <recommendedName>
            <fullName evidence="19">ADP-dependent (S)-NAD(P)H-hydrate dehydratase</fullName>
            <ecNumber evidence="19">4.2.1.136</ecNumber>
        </recommendedName>
        <alternativeName>
            <fullName evidence="19">ADP-dependent NAD(P)HX dehydratase</fullName>
        </alternativeName>
    </domain>
    <domain>
        <recommendedName>
            <fullName evidence="19">NAD(P)H-hydrate epimerase</fullName>
            <ecNumber evidence="19">5.1.99.6</ecNumber>
        </recommendedName>
    </domain>
</protein>
<dbReference type="EC" id="4.2.1.136" evidence="19"/>
<feature type="binding site" evidence="17">
    <location>
        <position position="420"/>
    </location>
    <ligand>
        <name>(6S)-NADPHX</name>
        <dbReference type="ChEBI" id="CHEBI:64076"/>
    </ligand>
</feature>
<evidence type="ECO:0000256" key="13">
    <source>
        <dbReference type="ARBA" id="ARBA00023268"/>
    </source>
</evidence>
<comment type="function">
    <text evidence="14 19">Bifunctional enzyme that catalyzes the epimerization of the S- and R-forms of NAD(P)HX and the dehydration of the S-form of NAD(P)HX at the expense of ADP, which is converted to AMP. This allows the repair of both epimers of NAD(P)HX, a damaged form of NAD(P)H that is a result of enzymatic or heat-dependent hydration.</text>
</comment>
<dbReference type="Pfam" id="PF01256">
    <property type="entry name" value="Carb_kinase"/>
    <property type="match status" value="1"/>
</dbReference>
<keyword evidence="8 17" id="KW-0521">NADP</keyword>
<feature type="binding site" evidence="17">
    <location>
        <position position="485"/>
    </location>
    <ligand>
        <name>AMP</name>
        <dbReference type="ChEBI" id="CHEBI:456215"/>
    </ligand>
</feature>
<dbReference type="GO" id="GO:0052855">
    <property type="term" value="F:ADP-dependent NAD(P)H-hydrate dehydratase activity"/>
    <property type="evidence" value="ECO:0007669"/>
    <property type="project" value="UniProtKB-UniRule"/>
</dbReference>
<dbReference type="PANTHER" id="PTHR12592:SF0">
    <property type="entry name" value="ATP-DEPENDENT (S)-NAD(P)H-HYDRATE DEHYDRATASE"/>
    <property type="match status" value="1"/>
</dbReference>
<evidence type="ECO:0000256" key="9">
    <source>
        <dbReference type="ARBA" id="ARBA00022958"/>
    </source>
</evidence>
<dbReference type="AlphaFoldDB" id="A0A1G9YAX2"/>
<dbReference type="PIRSF" id="PIRSF017184">
    <property type="entry name" value="Nnr"/>
    <property type="match status" value="1"/>
</dbReference>
<dbReference type="Pfam" id="PF03853">
    <property type="entry name" value="YjeF_N"/>
    <property type="match status" value="1"/>
</dbReference>
<dbReference type="HAMAP" id="MF_01965">
    <property type="entry name" value="NADHX_dehydratase"/>
    <property type="match status" value="1"/>
</dbReference>
<dbReference type="InterPro" id="IPR000631">
    <property type="entry name" value="CARKD"/>
</dbReference>
<comment type="similarity">
    <text evidence="3 19">In the N-terminal section; belongs to the NnrE/AIBP family.</text>
</comment>
<dbReference type="GO" id="GO:0052856">
    <property type="term" value="F:NAD(P)HX epimerase activity"/>
    <property type="evidence" value="ECO:0007669"/>
    <property type="project" value="UniProtKB-UniRule"/>
</dbReference>
<evidence type="ECO:0000256" key="17">
    <source>
        <dbReference type="HAMAP-Rule" id="MF_01965"/>
    </source>
</evidence>
<comment type="catalytic activity">
    <reaction evidence="16 17 19">
        <text>(6S)-NADPHX + ADP = AMP + phosphate + NADPH + H(+)</text>
        <dbReference type="Rhea" id="RHEA:32235"/>
        <dbReference type="ChEBI" id="CHEBI:15378"/>
        <dbReference type="ChEBI" id="CHEBI:43474"/>
        <dbReference type="ChEBI" id="CHEBI:57783"/>
        <dbReference type="ChEBI" id="CHEBI:64076"/>
        <dbReference type="ChEBI" id="CHEBI:456215"/>
        <dbReference type="ChEBI" id="CHEBI:456216"/>
        <dbReference type="EC" id="4.2.1.136"/>
    </reaction>
</comment>
<feature type="binding site" evidence="17">
    <location>
        <position position="486"/>
    </location>
    <ligand>
        <name>(6S)-NADPHX</name>
        <dbReference type="ChEBI" id="CHEBI:64076"/>
    </ligand>
</feature>
<comment type="cofactor">
    <cofactor evidence="18 19">
        <name>K(+)</name>
        <dbReference type="ChEBI" id="CHEBI:29103"/>
    </cofactor>
    <text evidence="18 19">Binds 1 potassium ion per subunit.</text>
</comment>
<dbReference type="GO" id="GO:0005524">
    <property type="term" value="F:ATP binding"/>
    <property type="evidence" value="ECO:0007669"/>
    <property type="project" value="UniProtKB-UniRule"/>
</dbReference>
<comment type="subunit">
    <text evidence="17">Homotetramer.</text>
</comment>
<evidence type="ECO:0000259" key="20">
    <source>
        <dbReference type="PROSITE" id="PS51383"/>
    </source>
</evidence>
<dbReference type="GO" id="GO:0046872">
    <property type="term" value="F:metal ion binding"/>
    <property type="evidence" value="ECO:0007669"/>
    <property type="project" value="UniProtKB-UniRule"/>
</dbReference>
<dbReference type="InterPro" id="IPR029056">
    <property type="entry name" value="Ribokinase-like"/>
</dbReference>
<accession>A0A1G9YAX2</accession>
<feature type="domain" description="YjeF C-terminal" evidence="20">
    <location>
        <begin position="264"/>
        <end position="546"/>
    </location>
</feature>
<evidence type="ECO:0000256" key="18">
    <source>
        <dbReference type="HAMAP-Rule" id="MF_01966"/>
    </source>
</evidence>
<feature type="binding site" evidence="17">
    <location>
        <begin position="457"/>
        <end position="461"/>
    </location>
    <ligand>
        <name>AMP</name>
        <dbReference type="ChEBI" id="CHEBI:456215"/>
    </ligand>
</feature>
<feature type="binding site" evidence="18">
    <location>
        <begin position="129"/>
        <end position="135"/>
    </location>
    <ligand>
        <name>(6S)-NADPHX</name>
        <dbReference type="ChEBI" id="CHEBI:64076"/>
    </ligand>
</feature>
<keyword evidence="7 17" id="KW-0067">ATP-binding</keyword>
<keyword evidence="10 17" id="KW-0520">NAD</keyword>
<dbReference type="PROSITE" id="PS01050">
    <property type="entry name" value="YJEF_C_2"/>
    <property type="match status" value="1"/>
</dbReference>
<proteinExistence type="inferred from homology"/>
<dbReference type="SUPFAM" id="SSF64153">
    <property type="entry name" value="YjeF N-terminal domain-like"/>
    <property type="match status" value="1"/>
</dbReference>
<dbReference type="PROSITE" id="PS51383">
    <property type="entry name" value="YJEF_C_3"/>
    <property type="match status" value="1"/>
</dbReference>
<evidence type="ECO:0000256" key="8">
    <source>
        <dbReference type="ARBA" id="ARBA00022857"/>
    </source>
</evidence>
<dbReference type="InterPro" id="IPR030677">
    <property type="entry name" value="Nnr"/>
</dbReference>
<feature type="domain" description="YjeF N-terminal" evidence="21">
    <location>
        <begin position="11"/>
        <end position="218"/>
    </location>
</feature>
<feature type="binding site" evidence="18">
    <location>
        <position position="161"/>
    </location>
    <ligand>
        <name>(6S)-NADPHX</name>
        <dbReference type="ChEBI" id="CHEBI:64076"/>
    </ligand>
</feature>
<keyword evidence="13" id="KW-0511">Multifunctional enzyme</keyword>
<dbReference type="HAMAP" id="MF_01966">
    <property type="entry name" value="NADHX_epimerase"/>
    <property type="match status" value="1"/>
</dbReference>
<evidence type="ECO:0000313" key="23">
    <source>
        <dbReference type="Proteomes" id="UP000187651"/>
    </source>
</evidence>
<evidence type="ECO:0000256" key="12">
    <source>
        <dbReference type="ARBA" id="ARBA00023239"/>
    </source>
</evidence>
<evidence type="ECO:0000313" key="22">
    <source>
        <dbReference type="EMBL" id="SDN05796.1"/>
    </source>
</evidence>
<dbReference type="InterPro" id="IPR036652">
    <property type="entry name" value="YjeF_N_dom_sf"/>
</dbReference>
<name>A0A1G9YAX2_9FIRM</name>
<dbReference type="InterPro" id="IPR004443">
    <property type="entry name" value="YjeF_N_dom"/>
</dbReference>
<evidence type="ECO:0000256" key="14">
    <source>
        <dbReference type="ARBA" id="ARBA00025153"/>
    </source>
</evidence>
<feature type="binding site" evidence="18">
    <location>
        <begin position="59"/>
        <end position="63"/>
    </location>
    <ligand>
        <name>(6S)-NADPHX</name>
        <dbReference type="ChEBI" id="CHEBI:64076"/>
    </ligand>
</feature>
<keyword evidence="6 17" id="KW-0547">Nucleotide-binding</keyword>
<evidence type="ECO:0000256" key="11">
    <source>
        <dbReference type="ARBA" id="ARBA00023235"/>
    </source>
</evidence>
<evidence type="ECO:0000256" key="3">
    <source>
        <dbReference type="ARBA" id="ARBA00006001"/>
    </source>
</evidence>
<dbReference type="CDD" id="cd01171">
    <property type="entry name" value="YXKO-related"/>
    <property type="match status" value="1"/>
</dbReference>
<keyword evidence="23" id="KW-1185">Reference proteome</keyword>
<feature type="binding site" evidence="18">
    <location>
        <position position="60"/>
    </location>
    <ligand>
        <name>K(+)</name>
        <dbReference type="ChEBI" id="CHEBI:29103"/>
    </ligand>
</feature>
<keyword evidence="11 18" id="KW-0413">Isomerase</keyword>
<keyword evidence="9 18" id="KW-0630">Potassium</keyword>
<keyword evidence="12 17" id="KW-0456">Lyase</keyword>
<evidence type="ECO:0000256" key="6">
    <source>
        <dbReference type="ARBA" id="ARBA00022741"/>
    </source>
</evidence>